<feature type="transmembrane region" description="Helical" evidence="7">
    <location>
        <begin position="230"/>
        <end position="247"/>
    </location>
</feature>
<gene>
    <name evidence="8" type="ORF">NP233_g11788</name>
</gene>
<proteinExistence type="predicted"/>
<feature type="transmembrane region" description="Helical" evidence="7">
    <location>
        <begin position="187"/>
        <end position="210"/>
    </location>
</feature>
<feature type="transmembrane region" description="Helical" evidence="7">
    <location>
        <begin position="268"/>
        <end position="291"/>
    </location>
</feature>
<dbReference type="EMBL" id="JANIEX010001499">
    <property type="protein sequence ID" value="KAJ3557264.1"/>
    <property type="molecule type" value="Genomic_DNA"/>
</dbReference>
<dbReference type="AlphaFoldDB" id="A0AAD5VGT9"/>
<keyword evidence="2" id="KW-0813">Transport</keyword>
<evidence type="ECO:0000256" key="6">
    <source>
        <dbReference type="SAM" id="MobiDB-lite"/>
    </source>
</evidence>
<feature type="transmembrane region" description="Helical" evidence="7">
    <location>
        <begin position="113"/>
        <end position="138"/>
    </location>
</feature>
<dbReference type="Proteomes" id="UP001213000">
    <property type="component" value="Unassembled WGS sequence"/>
</dbReference>
<dbReference type="InterPro" id="IPR002293">
    <property type="entry name" value="AA/rel_permease1"/>
</dbReference>
<dbReference type="PANTHER" id="PTHR45649">
    <property type="entry name" value="AMINO-ACID PERMEASE BAT1"/>
    <property type="match status" value="1"/>
</dbReference>
<reference evidence="8" key="1">
    <citation type="submission" date="2022-07" db="EMBL/GenBank/DDBJ databases">
        <title>Genome Sequence of Leucocoprinus birnbaumii.</title>
        <authorList>
            <person name="Buettner E."/>
        </authorList>
    </citation>
    <scope>NUCLEOTIDE SEQUENCE</scope>
    <source>
        <strain evidence="8">VT141</strain>
    </source>
</reference>
<keyword evidence="9" id="KW-1185">Reference proteome</keyword>
<name>A0AAD5VGT9_9AGAR</name>
<sequence>MAEILQRKVDAQNRDDALLASLGYKSEFKRDFSTLHTCAYAFSIMGVCGAVSATYFFPLIAAGHLGLTIGWLIPCFFVICVALSLAELVSAMPTSAGLYYFSAKLAPPKYAPLISWITGWSNWTGQVLLFCSADFVAAQMIVTGIQVGSDGRVNLGPAPTFGIILAIFLSHAIICPSNSKLLARLSLFAGAINVATTISAAVALIVVPGSGRTSAKDTFGSFTGSSGWDNNGWAFILSFTSAMWALTGYDAAAHISEETASASRTAPLAILSGVLGVEILGFLLLIGASFASTDITRIVNTSLGMPMGQVYLDTFGKKGMLVVWSLCIVVLWVNGVSQGVDASRVTFALARDGALPGSRWWKQIHPLTKTPVYAVWLVISTSAIIAVLVWSETALSSLAGATVVGLYMSYAIPIFLRITYGNKTFKPGPFHLGRFSRPIGAIAVLWSLFASVVLLFPLDPHINSSKDMNYAVVIVCGVFLLSALSWVLSARKWFKGPVPNITADEISSSEGDISPRDSESPIEKPQSSEKL</sequence>
<feature type="transmembrane region" description="Helical" evidence="7">
    <location>
        <begin position="38"/>
        <end position="57"/>
    </location>
</feature>
<feature type="region of interest" description="Disordered" evidence="6">
    <location>
        <begin position="504"/>
        <end position="531"/>
    </location>
</feature>
<feature type="compositionally biased region" description="Basic and acidic residues" evidence="6">
    <location>
        <begin position="513"/>
        <end position="531"/>
    </location>
</feature>
<accession>A0AAD5VGT9</accession>
<dbReference type="Gene3D" id="1.20.1740.10">
    <property type="entry name" value="Amino acid/polyamine transporter I"/>
    <property type="match status" value="1"/>
</dbReference>
<evidence type="ECO:0000256" key="7">
    <source>
        <dbReference type="SAM" id="Phobius"/>
    </source>
</evidence>
<evidence type="ECO:0000256" key="5">
    <source>
        <dbReference type="ARBA" id="ARBA00023136"/>
    </source>
</evidence>
<evidence type="ECO:0008006" key="10">
    <source>
        <dbReference type="Google" id="ProtNLM"/>
    </source>
</evidence>
<feature type="transmembrane region" description="Helical" evidence="7">
    <location>
        <begin position="439"/>
        <end position="458"/>
    </location>
</feature>
<evidence type="ECO:0000313" key="8">
    <source>
        <dbReference type="EMBL" id="KAJ3557264.1"/>
    </source>
</evidence>
<dbReference type="Pfam" id="PF13520">
    <property type="entry name" value="AA_permease_2"/>
    <property type="match status" value="1"/>
</dbReference>
<keyword evidence="3 7" id="KW-0812">Transmembrane</keyword>
<comment type="subcellular location">
    <subcellularLocation>
        <location evidence="1">Membrane</location>
        <topology evidence="1">Multi-pass membrane protein</topology>
    </subcellularLocation>
</comment>
<protein>
    <recommendedName>
        <fullName evidence="10">Amino acid transporter</fullName>
    </recommendedName>
</protein>
<feature type="transmembrane region" description="Helical" evidence="7">
    <location>
        <begin position="69"/>
        <end position="101"/>
    </location>
</feature>
<feature type="transmembrane region" description="Helical" evidence="7">
    <location>
        <begin position="372"/>
        <end position="391"/>
    </location>
</feature>
<evidence type="ECO:0000256" key="4">
    <source>
        <dbReference type="ARBA" id="ARBA00022989"/>
    </source>
</evidence>
<keyword evidence="5 7" id="KW-0472">Membrane</keyword>
<feature type="transmembrane region" description="Helical" evidence="7">
    <location>
        <begin position="470"/>
        <end position="488"/>
    </location>
</feature>
<dbReference type="PIRSF" id="PIRSF006060">
    <property type="entry name" value="AA_transporter"/>
    <property type="match status" value="1"/>
</dbReference>
<dbReference type="PANTHER" id="PTHR45649:SF6">
    <property type="entry name" value="GABA-SPECIFIC PERMEASE"/>
    <property type="match status" value="1"/>
</dbReference>
<feature type="transmembrane region" description="Helical" evidence="7">
    <location>
        <begin position="158"/>
        <end position="175"/>
    </location>
</feature>
<dbReference type="GO" id="GO:0016020">
    <property type="term" value="C:membrane"/>
    <property type="evidence" value="ECO:0007669"/>
    <property type="project" value="UniProtKB-SubCell"/>
</dbReference>
<dbReference type="GO" id="GO:0022857">
    <property type="term" value="F:transmembrane transporter activity"/>
    <property type="evidence" value="ECO:0007669"/>
    <property type="project" value="InterPro"/>
</dbReference>
<evidence type="ECO:0000256" key="1">
    <source>
        <dbReference type="ARBA" id="ARBA00004141"/>
    </source>
</evidence>
<keyword evidence="4 7" id="KW-1133">Transmembrane helix</keyword>
<evidence type="ECO:0000256" key="2">
    <source>
        <dbReference type="ARBA" id="ARBA00022448"/>
    </source>
</evidence>
<organism evidence="8 9">
    <name type="scientific">Leucocoprinus birnbaumii</name>
    <dbReference type="NCBI Taxonomy" id="56174"/>
    <lineage>
        <taxon>Eukaryota</taxon>
        <taxon>Fungi</taxon>
        <taxon>Dikarya</taxon>
        <taxon>Basidiomycota</taxon>
        <taxon>Agaricomycotina</taxon>
        <taxon>Agaricomycetes</taxon>
        <taxon>Agaricomycetidae</taxon>
        <taxon>Agaricales</taxon>
        <taxon>Agaricineae</taxon>
        <taxon>Agaricaceae</taxon>
        <taxon>Leucocoprinus</taxon>
    </lineage>
</organism>
<evidence type="ECO:0000313" key="9">
    <source>
        <dbReference type="Proteomes" id="UP001213000"/>
    </source>
</evidence>
<feature type="transmembrane region" description="Helical" evidence="7">
    <location>
        <begin position="315"/>
        <end position="334"/>
    </location>
</feature>
<comment type="caution">
    <text evidence="8">The sequence shown here is derived from an EMBL/GenBank/DDBJ whole genome shotgun (WGS) entry which is preliminary data.</text>
</comment>
<feature type="transmembrane region" description="Helical" evidence="7">
    <location>
        <begin position="397"/>
        <end position="418"/>
    </location>
</feature>
<evidence type="ECO:0000256" key="3">
    <source>
        <dbReference type="ARBA" id="ARBA00022692"/>
    </source>
</evidence>